<evidence type="ECO:0000313" key="2">
    <source>
        <dbReference type="EMBL" id="TNN69169.1"/>
    </source>
</evidence>
<name>A0A4Z2HTM7_9TELE</name>
<evidence type="ECO:0000256" key="1">
    <source>
        <dbReference type="SAM" id="MobiDB-lite"/>
    </source>
</evidence>
<proteinExistence type="predicted"/>
<keyword evidence="3" id="KW-1185">Reference proteome</keyword>
<gene>
    <name evidence="2" type="ORF">EYF80_020636</name>
</gene>
<evidence type="ECO:0000313" key="3">
    <source>
        <dbReference type="Proteomes" id="UP000314294"/>
    </source>
</evidence>
<dbReference type="AlphaFoldDB" id="A0A4Z2HTM7"/>
<dbReference type="EMBL" id="SRLO01000179">
    <property type="protein sequence ID" value="TNN69169.1"/>
    <property type="molecule type" value="Genomic_DNA"/>
</dbReference>
<reference evidence="2 3" key="1">
    <citation type="submission" date="2019-03" db="EMBL/GenBank/DDBJ databases">
        <title>First draft genome of Liparis tanakae, snailfish: a comprehensive survey of snailfish specific genes.</title>
        <authorList>
            <person name="Kim W."/>
            <person name="Song I."/>
            <person name="Jeong J.-H."/>
            <person name="Kim D."/>
            <person name="Kim S."/>
            <person name="Ryu S."/>
            <person name="Song J.Y."/>
            <person name="Lee S.K."/>
        </authorList>
    </citation>
    <scope>NUCLEOTIDE SEQUENCE [LARGE SCALE GENOMIC DNA]</scope>
    <source>
        <tissue evidence="2">Muscle</tissue>
    </source>
</reference>
<comment type="caution">
    <text evidence="2">The sequence shown here is derived from an EMBL/GenBank/DDBJ whole genome shotgun (WGS) entry which is preliminary data.</text>
</comment>
<feature type="region of interest" description="Disordered" evidence="1">
    <location>
        <begin position="35"/>
        <end position="62"/>
    </location>
</feature>
<dbReference type="Proteomes" id="UP000314294">
    <property type="component" value="Unassembled WGS sequence"/>
</dbReference>
<accession>A0A4Z2HTM7</accession>
<sequence length="80" mass="8896">MNLKFRGRDWRHESRLAFSRCSSLSAVIGPRVPVRISPPIVPTPEGKQHTGGQRGQTGVWTQTLPTDRACQSPDLACLER</sequence>
<organism evidence="2 3">
    <name type="scientific">Liparis tanakae</name>
    <name type="common">Tanaka's snailfish</name>
    <dbReference type="NCBI Taxonomy" id="230148"/>
    <lineage>
        <taxon>Eukaryota</taxon>
        <taxon>Metazoa</taxon>
        <taxon>Chordata</taxon>
        <taxon>Craniata</taxon>
        <taxon>Vertebrata</taxon>
        <taxon>Euteleostomi</taxon>
        <taxon>Actinopterygii</taxon>
        <taxon>Neopterygii</taxon>
        <taxon>Teleostei</taxon>
        <taxon>Neoteleostei</taxon>
        <taxon>Acanthomorphata</taxon>
        <taxon>Eupercaria</taxon>
        <taxon>Perciformes</taxon>
        <taxon>Cottioidei</taxon>
        <taxon>Cottales</taxon>
        <taxon>Liparidae</taxon>
        <taxon>Liparis</taxon>
    </lineage>
</organism>
<protein>
    <submittedName>
        <fullName evidence="2">Uncharacterized protein</fullName>
    </submittedName>
</protein>